<evidence type="ECO:0000256" key="1">
    <source>
        <dbReference type="ARBA" id="ARBA00010333"/>
    </source>
</evidence>
<proteinExistence type="inferred from homology"/>
<feature type="chain" id="PRO_5046874027" evidence="5">
    <location>
        <begin position="34"/>
        <end position="333"/>
    </location>
</feature>
<dbReference type="EMBL" id="JBIAHM010000013">
    <property type="protein sequence ID" value="MFE9603457.1"/>
    <property type="molecule type" value="Genomic_DNA"/>
</dbReference>
<dbReference type="PANTHER" id="PTHR30085:SF6">
    <property type="entry name" value="ABC TRANSPORTER GLUTAMINE-BINDING PROTEIN GLNH"/>
    <property type="match status" value="1"/>
</dbReference>
<feature type="region of interest" description="Disordered" evidence="4">
    <location>
        <begin position="36"/>
        <end position="89"/>
    </location>
</feature>
<feature type="compositionally biased region" description="Low complexity" evidence="4">
    <location>
        <begin position="79"/>
        <end position="89"/>
    </location>
</feature>
<reference evidence="7 8" key="1">
    <citation type="submission" date="2024-10" db="EMBL/GenBank/DDBJ databases">
        <title>The Natural Products Discovery Center: Release of the First 8490 Sequenced Strains for Exploring Actinobacteria Biosynthetic Diversity.</title>
        <authorList>
            <person name="Kalkreuter E."/>
            <person name="Kautsar S.A."/>
            <person name="Yang D."/>
            <person name="Bader C.D."/>
            <person name="Teijaro C.N."/>
            <person name="Fluegel L."/>
            <person name="Davis C.M."/>
            <person name="Simpson J.R."/>
            <person name="Lauterbach L."/>
            <person name="Steele A.D."/>
            <person name="Gui C."/>
            <person name="Meng S."/>
            <person name="Li G."/>
            <person name="Viehrig K."/>
            <person name="Ye F."/>
            <person name="Su P."/>
            <person name="Kiefer A.F."/>
            <person name="Nichols A."/>
            <person name="Cepeda A.J."/>
            <person name="Yan W."/>
            <person name="Fan B."/>
            <person name="Jiang Y."/>
            <person name="Adhikari A."/>
            <person name="Zheng C.-J."/>
            <person name="Schuster L."/>
            <person name="Cowan T.M."/>
            <person name="Smanski M.J."/>
            <person name="Chevrette M.G."/>
            <person name="De Carvalho L.P.S."/>
            <person name="Shen B."/>
        </authorList>
    </citation>
    <scope>NUCLEOTIDE SEQUENCE [LARGE SCALE GENOMIC DNA]</scope>
    <source>
        <strain evidence="7 8">NPDC006488</strain>
    </source>
</reference>
<protein>
    <submittedName>
        <fullName evidence="7">Glutamate ABC transporter substrate-binding protein</fullName>
    </submittedName>
</protein>
<feature type="signal peptide" evidence="5">
    <location>
        <begin position="1"/>
        <end position="33"/>
    </location>
</feature>
<comment type="caution">
    <text evidence="7">The sequence shown here is derived from an EMBL/GenBank/DDBJ whole genome shotgun (WGS) entry which is preliminary data.</text>
</comment>
<evidence type="ECO:0000256" key="5">
    <source>
        <dbReference type="SAM" id="SignalP"/>
    </source>
</evidence>
<comment type="similarity">
    <text evidence="1">Belongs to the bacterial solute-binding protein 3 family.</text>
</comment>
<feature type="compositionally biased region" description="Low complexity" evidence="4">
    <location>
        <begin position="45"/>
        <end position="65"/>
    </location>
</feature>
<evidence type="ECO:0000256" key="2">
    <source>
        <dbReference type="ARBA" id="ARBA00022448"/>
    </source>
</evidence>
<evidence type="ECO:0000256" key="4">
    <source>
        <dbReference type="SAM" id="MobiDB-lite"/>
    </source>
</evidence>
<dbReference type="Pfam" id="PF00497">
    <property type="entry name" value="SBP_bac_3"/>
    <property type="match status" value="1"/>
</dbReference>
<gene>
    <name evidence="7" type="ORF">ACFYNQ_33440</name>
</gene>
<dbReference type="CDD" id="cd13690">
    <property type="entry name" value="PBP2_GluB"/>
    <property type="match status" value="1"/>
</dbReference>
<organism evidence="7 8">
    <name type="scientific">Streptomyces hokutonensis</name>
    <dbReference type="NCBI Taxonomy" id="1306990"/>
    <lineage>
        <taxon>Bacteria</taxon>
        <taxon>Bacillati</taxon>
        <taxon>Actinomycetota</taxon>
        <taxon>Actinomycetes</taxon>
        <taxon>Kitasatosporales</taxon>
        <taxon>Streptomycetaceae</taxon>
        <taxon>Streptomyces</taxon>
    </lineage>
</organism>
<evidence type="ECO:0000313" key="8">
    <source>
        <dbReference type="Proteomes" id="UP001601303"/>
    </source>
</evidence>
<evidence type="ECO:0000256" key="3">
    <source>
        <dbReference type="ARBA" id="ARBA00022729"/>
    </source>
</evidence>
<dbReference type="InterPro" id="IPR001638">
    <property type="entry name" value="Solute-binding_3/MltF_N"/>
</dbReference>
<keyword evidence="3 5" id="KW-0732">Signal</keyword>
<sequence length="333" mass="35425">MPGGAVPFRRRLLAGAVASLAVLALTVSCANSAAPQRRSATGVRASGSADSPSASASAPAATGGSCDPLRSLKPPAHMPTPGGKMPGGTAMERIVARGRLIVGVDQNTYLFGYRNSDTGQLDGLDIDLVREISRALFGRPDRVQFKAVPSAQRIGILQRGQVDLVAHSMTITCERMEQVLFSSDYLDSGQRVLVTDTSPVKTLADLAGQKVCTARGTTSLTELQRARPAVRPVTVSDWTDCLLLLQQGEVAAVSTTDNVLAGLSAQDPATRITGPRFTYEPHGIAVPKTTPELVRFINGVLAHLRTSGTLRALHERWLGPYGDFYPPAPRYRD</sequence>
<dbReference type="PANTHER" id="PTHR30085">
    <property type="entry name" value="AMINO ACID ABC TRANSPORTER PERMEASE"/>
    <property type="match status" value="1"/>
</dbReference>
<feature type="domain" description="Solute-binding protein family 3/N-terminal" evidence="6">
    <location>
        <begin position="99"/>
        <end position="321"/>
    </location>
</feature>
<keyword evidence="2" id="KW-0813">Transport</keyword>
<dbReference type="Gene3D" id="3.40.190.10">
    <property type="entry name" value="Periplasmic binding protein-like II"/>
    <property type="match status" value="2"/>
</dbReference>
<keyword evidence="8" id="KW-1185">Reference proteome</keyword>
<accession>A0ABW6MDQ5</accession>
<name>A0ABW6MDQ5_9ACTN</name>
<dbReference type="InterPro" id="IPR051455">
    <property type="entry name" value="Bact_solute-bind_prot3"/>
</dbReference>
<evidence type="ECO:0000313" key="7">
    <source>
        <dbReference type="EMBL" id="MFE9603457.1"/>
    </source>
</evidence>
<dbReference type="RefSeq" id="WP_388112073.1">
    <property type="nucleotide sequence ID" value="NZ_JBIAHM010000013.1"/>
</dbReference>
<dbReference type="SMART" id="SM00062">
    <property type="entry name" value="PBPb"/>
    <property type="match status" value="1"/>
</dbReference>
<evidence type="ECO:0000259" key="6">
    <source>
        <dbReference type="SMART" id="SM00062"/>
    </source>
</evidence>
<dbReference type="Proteomes" id="UP001601303">
    <property type="component" value="Unassembled WGS sequence"/>
</dbReference>
<dbReference type="SUPFAM" id="SSF53850">
    <property type="entry name" value="Periplasmic binding protein-like II"/>
    <property type="match status" value="1"/>
</dbReference>